<feature type="non-terminal residue" evidence="1">
    <location>
        <position position="1"/>
    </location>
</feature>
<sequence>SQSYPSFLLEKRGFSLSWGKEVVEGGKDHYPGDFEVCCWGRRGEEVYRFFGRESRGMYSVMKRGGDRGNTYNNFTLLVPVVGKDFH</sequence>
<name>A0A699KGL6_TANCI</name>
<dbReference type="AlphaFoldDB" id="A0A699KGL6"/>
<reference evidence="1" key="1">
    <citation type="journal article" date="2019" name="Sci. Rep.">
        <title>Draft genome of Tanacetum cinerariifolium, the natural source of mosquito coil.</title>
        <authorList>
            <person name="Yamashiro T."/>
            <person name="Shiraishi A."/>
            <person name="Satake H."/>
            <person name="Nakayama K."/>
        </authorList>
    </citation>
    <scope>NUCLEOTIDE SEQUENCE</scope>
</reference>
<dbReference type="EMBL" id="BKCJ010510909">
    <property type="protein sequence ID" value="GFA90313.1"/>
    <property type="molecule type" value="Genomic_DNA"/>
</dbReference>
<evidence type="ECO:0000313" key="1">
    <source>
        <dbReference type="EMBL" id="GFA90313.1"/>
    </source>
</evidence>
<accession>A0A699KGL6</accession>
<proteinExistence type="predicted"/>
<protein>
    <submittedName>
        <fullName evidence="1">Uncharacterized protein</fullName>
    </submittedName>
</protein>
<organism evidence="1">
    <name type="scientific">Tanacetum cinerariifolium</name>
    <name type="common">Dalmatian daisy</name>
    <name type="synonym">Chrysanthemum cinerariifolium</name>
    <dbReference type="NCBI Taxonomy" id="118510"/>
    <lineage>
        <taxon>Eukaryota</taxon>
        <taxon>Viridiplantae</taxon>
        <taxon>Streptophyta</taxon>
        <taxon>Embryophyta</taxon>
        <taxon>Tracheophyta</taxon>
        <taxon>Spermatophyta</taxon>
        <taxon>Magnoliopsida</taxon>
        <taxon>eudicotyledons</taxon>
        <taxon>Gunneridae</taxon>
        <taxon>Pentapetalae</taxon>
        <taxon>asterids</taxon>
        <taxon>campanulids</taxon>
        <taxon>Asterales</taxon>
        <taxon>Asteraceae</taxon>
        <taxon>Asteroideae</taxon>
        <taxon>Anthemideae</taxon>
        <taxon>Anthemidinae</taxon>
        <taxon>Tanacetum</taxon>
    </lineage>
</organism>
<comment type="caution">
    <text evidence="1">The sequence shown here is derived from an EMBL/GenBank/DDBJ whole genome shotgun (WGS) entry which is preliminary data.</text>
</comment>
<gene>
    <name evidence="1" type="ORF">Tci_662285</name>
</gene>